<name>A0A4Y2NF49_ARAVE</name>
<organism evidence="1 2">
    <name type="scientific">Araneus ventricosus</name>
    <name type="common">Orbweaver spider</name>
    <name type="synonym">Epeira ventricosa</name>
    <dbReference type="NCBI Taxonomy" id="182803"/>
    <lineage>
        <taxon>Eukaryota</taxon>
        <taxon>Metazoa</taxon>
        <taxon>Ecdysozoa</taxon>
        <taxon>Arthropoda</taxon>
        <taxon>Chelicerata</taxon>
        <taxon>Arachnida</taxon>
        <taxon>Araneae</taxon>
        <taxon>Araneomorphae</taxon>
        <taxon>Entelegynae</taxon>
        <taxon>Araneoidea</taxon>
        <taxon>Araneidae</taxon>
        <taxon>Araneus</taxon>
    </lineage>
</organism>
<comment type="caution">
    <text evidence="1">The sequence shown here is derived from an EMBL/GenBank/DDBJ whole genome shotgun (WGS) entry which is preliminary data.</text>
</comment>
<accession>A0A4Y2NF49</accession>
<proteinExistence type="predicted"/>
<sequence length="129" mass="14159">MHQDKSDPGLYGYFVRTACYAARSGADNLSSERTLARSSCRKNLALLGEPRPLAEVVQRNRARNTQNGFHSVKSLPIEHMLVFIWGGIPPLCWSAIHAVENVPRQRGEALAGAAGNEFDHFHSLSSTGN</sequence>
<dbReference type="AlphaFoldDB" id="A0A4Y2NF49"/>
<evidence type="ECO:0000313" key="1">
    <source>
        <dbReference type="EMBL" id="GBN37190.1"/>
    </source>
</evidence>
<evidence type="ECO:0000313" key="2">
    <source>
        <dbReference type="Proteomes" id="UP000499080"/>
    </source>
</evidence>
<reference evidence="1 2" key="1">
    <citation type="journal article" date="2019" name="Sci. Rep.">
        <title>Orb-weaving spider Araneus ventricosus genome elucidates the spidroin gene catalogue.</title>
        <authorList>
            <person name="Kono N."/>
            <person name="Nakamura H."/>
            <person name="Ohtoshi R."/>
            <person name="Moran D.A.P."/>
            <person name="Shinohara A."/>
            <person name="Yoshida Y."/>
            <person name="Fujiwara M."/>
            <person name="Mori M."/>
            <person name="Tomita M."/>
            <person name="Arakawa K."/>
        </authorList>
    </citation>
    <scope>NUCLEOTIDE SEQUENCE [LARGE SCALE GENOMIC DNA]</scope>
</reference>
<gene>
    <name evidence="1" type="ORF">AVEN_249482_1</name>
</gene>
<keyword evidence="2" id="KW-1185">Reference proteome</keyword>
<dbReference type="Proteomes" id="UP000499080">
    <property type="component" value="Unassembled WGS sequence"/>
</dbReference>
<dbReference type="EMBL" id="BGPR01008974">
    <property type="protein sequence ID" value="GBN37190.1"/>
    <property type="molecule type" value="Genomic_DNA"/>
</dbReference>
<protein>
    <submittedName>
        <fullName evidence="1">Uncharacterized protein</fullName>
    </submittedName>
</protein>